<feature type="transmembrane region" description="Helical" evidence="1">
    <location>
        <begin position="54"/>
        <end position="83"/>
    </location>
</feature>
<proteinExistence type="predicted"/>
<keyword evidence="1" id="KW-0472">Membrane</keyword>
<sequence>MSSPHPENEFVTQEQLQASLWAQEHRLFALLQNGLTSRSLTESDPRRVAARNALMWRIVVSLAPGAAASGVGLVALFGLYFAWQANGLISDQNVLLTGQTEMLKSQTALLAKQNELVTVQSEIAESTRISGNTTQLATVLESIQVAIRDSKPSTESGLIKLDEDVAVRVAWITKLLRPYRYQRAFPTQFLNTFPTYNFSDSSVSAEWLRAEVEELLSKVVFLSE</sequence>
<organism evidence="2 3">
    <name type="scientific">Fuerstiella marisgermanici</name>
    <dbReference type="NCBI Taxonomy" id="1891926"/>
    <lineage>
        <taxon>Bacteria</taxon>
        <taxon>Pseudomonadati</taxon>
        <taxon>Planctomycetota</taxon>
        <taxon>Planctomycetia</taxon>
        <taxon>Planctomycetales</taxon>
        <taxon>Planctomycetaceae</taxon>
        <taxon>Fuerstiella</taxon>
    </lineage>
</organism>
<dbReference type="EMBL" id="CP017641">
    <property type="protein sequence ID" value="APZ96282.1"/>
    <property type="molecule type" value="Genomic_DNA"/>
</dbReference>
<dbReference type="KEGG" id="fmr:Fuma_05950"/>
<dbReference type="AlphaFoldDB" id="A0A1P8WQF2"/>
<name>A0A1P8WQF2_9PLAN</name>
<accession>A0A1P8WQF2</accession>
<protein>
    <submittedName>
        <fullName evidence="2">Uncharacterized protein</fullName>
    </submittedName>
</protein>
<keyword evidence="3" id="KW-1185">Reference proteome</keyword>
<dbReference type="RefSeq" id="WP_077027326.1">
    <property type="nucleotide sequence ID" value="NZ_CP017641.1"/>
</dbReference>
<reference evidence="2 3" key="1">
    <citation type="journal article" date="2016" name="Front. Microbiol.">
        <title>Fuerstia marisgermanicae gen. nov., sp. nov., an Unusual Member of the Phylum Planctomycetes from the German Wadden Sea.</title>
        <authorList>
            <person name="Kohn T."/>
            <person name="Heuer A."/>
            <person name="Jogler M."/>
            <person name="Vollmers J."/>
            <person name="Boedeker C."/>
            <person name="Bunk B."/>
            <person name="Rast P."/>
            <person name="Borchert D."/>
            <person name="Glockner I."/>
            <person name="Freese H.M."/>
            <person name="Klenk H.P."/>
            <person name="Overmann J."/>
            <person name="Kaster A.K."/>
            <person name="Rohde M."/>
            <person name="Wiegand S."/>
            <person name="Jogler C."/>
        </authorList>
    </citation>
    <scope>NUCLEOTIDE SEQUENCE [LARGE SCALE GENOMIC DNA]</scope>
    <source>
        <strain evidence="2 3">NH11</strain>
    </source>
</reference>
<evidence type="ECO:0000256" key="1">
    <source>
        <dbReference type="SAM" id="Phobius"/>
    </source>
</evidence>
<evidence type="ECO:0000313" key="3">
    <source>
        <dbReference type="Proteomes" id="UP000187735"/>
    </source>
</evidence>
<evidence type="ECO:0000313" key="2">
    <source>
        <dbReference type="EMBL" id="APZ96282.1"/>
    </source>
</evidence>
<keyword evidence="1" id="KW-1133">Transmembrane helix</keyword>
<keyword evidence="1" id="KW-0812">Transmembrane</keyword>
<dbReference type="Proteomes" id="UP000187735">
    <property type="component" value="Chromosome"/>
</dbReference>
<gene>
    <name evidence="2" type="ORF">Fuma_05950</name>
</gene>
<dbReference type="STRING" id="1891926.Fuma_05950"/>